<dbReference type="GO" id="GO:0016787">
    <property type="term" value="F:hydrolase activity"/>
    <property type="evidence" value="ECO:0007669"/>
    <property type="project" value="UniProtKB-KW"/>
</dbReference>
<dbReference type="RefSeq" id="WP_349164375.1">
    <property type="nucleotide sequence ID" value="NZ_JBBMFE010000005.1"/>
</dbReference>
<gene>
    <name evidence="3" type="ORF">WMO29_07405</name>
</gene>
<dbReference type="PROSITE" id="PS51257">
    <property type="entry name" value="PROKAR_LIPOPROTEIN"/>
    <property type="match status" value="1"/>
</dbReference>
<dbReference type="PANTHER" id="PTHR34408:SF1">
    <property type="entry name" value="GLYCOSYL HYDROLASE FAMILY 19 DOMAIN-CONTAINING PROTEIN HI_1415"/>
    <property type="match status" value="1"/>
</dbReference>
<feature type="domain" description="SH3b" evidence="2">
    <location>
        <begin position="57"/>
        <end position="121"/>
    </location>
</feature>
<feature type="domain" description="SH3b" evidence="2">
    <location>
        <begin position="128"/>
        <end position="195"/>
    </location>
</feature>
<keyword evidence="4" id="KW-1185">Reference proteome</keyword>
<dbReference type="SMART" id="SM00287">
    <property type="entry name" value="SH3b"/>
    <property type="match status" value="2"/>
</dbReference>
<evidence type="ECO:0000256" key="1">
    <source>
        <dbReference type="SAM" id="Coils"/>
    </source>
</evidence>
<keyword evidence="3" id="KW-0378">Hydrolase</keyword>
<dbReference type="InterPro" id="IPR042047">
    <property type="entry name" value="SleB_dom1"/>
</dbReference>
<dbReference type="Gene3D" id="1.10.10.2520">
    <property type="entry name" value="Cell wall hydrolase SleB, domain 1"/>
    <property type="match status" value="1"/>
</dbReference>
<dbReference type="InterPro" id="IPR052354">
    <property type="entry name" value="Cell_Wall_Dynamics_Protein"/>
</dbReference>
<evidence type="ECO:0000259" key="2">
    <source>
        <dbReference type="PROSITE" id="PS51781"/>
    </source>
</evidence>
<evidence type="ECO:0000313" key="3">
    <source>
        <dbReference type="EMBL" id="MEQ2472314.1"/>
    </source>
</evidence>
<name>A0ABV1FFZ6_9FIRM</name>
<accession>A0ABV1FFZ6</accession>
<dbReference type="Gene3D" id="2.30.30.40">
    <property type="entry name" value="SH3 Domains"/>
    <property type="match status" value="2"/>
</dbReference>
<dbReference type="EMBL" id="JBBMFE010000005">
    <property type="protein sequence ID" value="MEQ2472314.1"/>
    <property type="molecule type" value="Genomic_DNA"/>
</dbReference>
<dbReference type="PROSITE" id="PS51781">
    <property type="entry name" value="SH3B"/>
    <property type="match status" value="2"/>
</dbReference>
<organism evidence="3 4">
    <name type="scientific">Laedolimicola intestinihominis</name>
    <dbReference type="NCBI Taxonomy" id="3133166"/>
    <lineage>
        <taxon>Bacteria</taxon>
        <taxon>Bacillati</taxon>
        <taxon>Bacillota</taxon>
        <taxon>Clostridia</taxon>
        <taxon>Lachnospirales</taxon>
        <taxon>Lachnospiraceae</taxon>
        <taxon>Laedolimicola</taxon>
    </lineage>
</organism>
<comment type="caution">
    <text evidence="3">The sequence shown here is derived from an EMBL/GenBank/DDBJ whole genome shotgun (WGS) entry which is preliminary data.</text>
</comment>
<dbReference type="PANTHER" id="PTHR34408">
    <property type="entry name" value="FAMILY PROTEIN, PUTATIVE-RELATED"/>
    <property type="match status" value="1"/>
</dbReference>
<evidence type="ECO:0000313" key="4">
    <source>
        <dbReference type="Proteomes" id="UP001438008"/>
    </source>
</evidence>
<dbReference type="Proteomes" id="UP001438008">
    <property type="component" value="Unassembled WGS sequence"/>
</dbReference>
<sequence length="339" mass="36940">MNAISKKIPLFLALVFVWVLGCGFDNLEVETSAGIESVMADLTSEDFEALQIEDEWGEKVLANVEDYVTVRQEPNADSKAIGRMFKGDGGMIIEQTEDGWTKVKSGNVEGYVSNEYLHFGQDAYEASQEAATLTATSLTGGLRIRSEASTEAKILKNVEEGAKLTVIEQQDEWVQVQYAEDKTGFVSAEFVDVNYELGEAMTMEEIEKKEAEEKREKLKQQLTAMQANGDEVTLLAALIQAEAGNQPYEGQVAVGAVVMNRVRSGRYSSILAAIYAPGQFGVVSNGSIGRYLSNPKASCRQAAQEAINGYTTVGSFTHFKNAASPVSGDHIVIGNHVFY</sequence>
<dbReference type="Pfam" id="PF07486">
    <property type="entry name" value="Hydrolase_2"/>
    <property type="match status" value="1"/>
</dbReference>
<proteinExistence type="predicted"/>
<dbReference type="Pfam" id="PF08239">
    <property type="entry name" value="SH3_3"/>
    <property type="match status" value="2"/>
</dbReference>
<protein>
    <submittedName>
        <fullName evidence="3">Cell wall hydrolase</fullName>
    </submittedName>
</protein>
<feature type="coiled-coil region" evidence="1">
    <location>
        <begin position="201"/>
        <end position="228"/>
    </location>
</feature>
<dbReference type="InterPro" id="IPR003646">
    <property type="entry name" value="SH3-like_bac-type"/>
</dbReference>
<dbReference type="InterPro" id="IPR011105">
    <property type="entry name" value="Cell_wall_hydrolase_SleB"/>
</dbReference>
<reference evidence="3 4" key="1">
    <citation type="submission" date="2024-03" db="EMBL/GenBank/DDBJ databases">
        <title>Human intestinal bacterial collection.</title>
        <authorList>
            <person name="Pauvert C."/>
            <person name="Hitch T.C.A."/>
            <person name="Clavel T."/>
        </authorList>
    </citation>
    <scope>NUCLEOTIDE SEQUENCE [LARGE SCALE GENOMIC DNA]</scope>
    <source>
        <strain evidence="3 4">CLA-AA-H132</strain>
    </source>
</reference>
<keyword evidence="1" id="KW-0175">Coiled coil</keyword>